<dbReference type="InterPro" id="IPR028581">
    <property type="entry name" value="DeoC_typeI"/>
</dbReference>
<feature type="active site" description="Schiff-base intermediate with acetaldehyde" evidence="7">
    <location>
        <position position="151"/>
    </location>
</feature>
<dbReference type="GO" id="GO:0016052">
    <property type="term" value="P:carbohydrate catabolic process"/>
    <property type="evidence" value="ECO:0007669"/>
    <property type="project" value="TreeGrafter"/>
</dbReference>
<proteinExistence type="inferred from homology"/>
<comment type="function">
    <text evidence="6 7">Catalyzes a reversible aldol reaction between acetaldehyde and D-glyceraldehyde 3-phosphate to generate 2-deoxy-D-ribose 5-phosphate.</text>
</comment>
<dbReference type="Pfam" id="PF01791">
    <property type="entry name" value="DeoC"/>
    <property type="match status" value="1"/>
</dbReference>
<evidence type="ECO:0000256" key="2">
    <source>
        <dbReference type="ARBA" id="ARBA00022490"/>
    </source>
</evidence>
<dbReference type="PIRSF" id="PIRSF001357">
    <property type="entry name" value="DeoC"/>
    <property type="match status" value="1"/>
</dbReference>
<feature type="active site" description="Proton donor/acceptor" evidence="7">
    <location>
        <position position="180"/>
    </location>
</feature>
<dbReference type="PANTHER" id="PTHR10889">
    <property type="entry name" value="DEOXYRIBOSE-PHOSPHATE ALDOLASE"/>
    <property type="match status" value="1"/>
</dbReference>
<dbReference type="SMART" id="SM01133">
    <property type="entry name" value="DeoC"/>
    <property type="match status" value="1"/>
</dbReference>
<dbReference type="InterPro" id="IPR013785">
    <property type="entry name" value="Aldolase_TIM"/>
</dbReference>
<evidence type="ECO:0000256" key="1">
    <source>
        <dbReference type="ARBA" id="ARBA00010936"/>
    </source>
</evidence>
<dbReference type="GO" id="GO:0005737">
    <property type="term" value="C:cytoplasm"/>
    <property type="evidence" value="ECO:0007669"/>
    <property type="project" value="UniProtKB-SubCell"/>
</dbReference>
<evidence type="ECO:0000256" key="3">
    <source>
        <dbReference type="ARBA" id="ARBA00023239"/>
    </source>
</evidence>
<comment type="pathway">
    <text evidence="7">Carbohydrate degradation; 2-deoxy-D-ribose 1-phosphate degradation; D-glyceraldehyde 3-phosphate and acetaldehyde from 2-deoxy-alpha-D-ribose 1-phosphate: step 2/2.</text>
</comment>
<dbReference type="Proteomes" id="UP000239010">
    <property type="component" value="Unassembled WGS sequence"/>
</dbReference>
<dbReference type="CDD" id="cd00959">
    <property type="entry name" value="DeoC"/>
    <property type="match status" value="1"/>
</dbReference>
<comment type="similarity">
    <text evidence="1 7">Belongs to the DeoC/FbaB aldolase family. DeoC type 1 subfamily.</text>
</comment>
<dbReference type="GO" id="GO:0004139">
    <property type="term" value="F:deoxyribose-phosphate aldolase activity"/>
    <property type="evidence" value="ECO:0007669"/>
    <property type="project" value="UniProtKB-UniRule"/>
</dbReference>
<feature type="active site" description="Proton donor/acceptor" evidence="7">
    <location>
        <position position="89"/>
    </location>
</feature>
<dbReference type="NCBIfam" id="TIGR00126">
    <property type="entry name" value="deoC"/>
    <property type="match status" value="1"/>
</dbReference>
<dbReference type="Gene3D" id="3.20.20.70">
    <property type="entry name" value="Aldolase class I"/>
    <property type="match status" value="1"/>
</dbReference>
<name>A0A8E2UD04_9MOLU</name>
<keyword evidence="4 7" id="KW-0704">Schiff base</keyword>
<keyword evidence="3 7" id="KW-0456">Lyase</keyword>
<keyword evidence="2 7" id="KW-0963">Cytoplasm</keyword>
<reference evidence="8 9" key="1">
    <citation type="submission" date="2017-11" db="EMBL/GenBank/DDBJ databases">
        <title>Genome sequence of Entomoplasma ellychniae ELCN-1 (ATCC 43707).</title>
        <authorList>
            <person name="Lo W.-S."/>
            <person name="Gasparich G.E."/>
            <person name="Kuo C.-H."/>
        </authorList>
    </citation>
    <scope>NUCLEOTIDE SEQUENCE [LARGE SCALE GENOMIC DNA]</scope>
    <source>
        <strain evidence="8 9">ELCN-1</strain>
    </source>
</reference>
<dbReference type="InterPro" id="IPR011343">
    <property type="entry name" value="DeoC"/>
</dbReference>
<accession>A0A8E2UD04</accession>
<comment type="caution">
    <text evidence="8">The sequence shown here is derived from an EMBL/GenBank/DDBJ whole genome shotgun (WGS) entry which is preliminary data.</text>
</comment>
<gene>
    <name evidence="7 8" type="primary">deoC</name>
    <name evidence="8" type="ORF">EELLY_v1c05930</name>
</gene>
<evidence type="ECO:0000313" key="9">
    <source>
        <dbReference type="Proteomes" id="UP000239010"/>
    </source>
</evidence>
<dbReference type="FunFam" id="3.20.20.70:FF:000044">
    <property type="entry name" value="Deoxyribose-phosphate aldolase"/>
    <property type="match status" value="1"/>
</dbReference>
<dbReference type="EC" id="4.1.2.4" evidence="7"/>
<dbReference type="AlphaFoldDB" id="A0A8E2UD04"/>
<evidence type="ECO:0000256" key="5">
    <source>
        <dbReference type="ARBA" id="ARBA00048791"/>
    </source>
</evidence>
<evidence type="ECO:0000256" key="6">
    <source>
        <dbReference type="ARBA" id="ARBA00056337"/>
    </source>
</evidence>
<dbReference type="RefSeq" id="WP_104205989.1">
    <property type="nucleotide sequence ID" value="NZ_PHND01000001.1"/>
</dbReference>
<dbReference type="SUPFAM" id="SSF51569">
    <property type="entry name" value="Aldolase"/>
    <property type="match status" value="1"/>
</dbReference>
<dbReference type="GO" id="GO:0006018">
    <property type="term" value="P:2-deoxyribose 1-phosphate catabolic process"/>
    <property type="evidence" value="ECO:0007669"/>
    <property type="project" value="UniProtKB-UniRule"/>
</dbReference>
<dbReference type="PANTHER" id="PTHR10889:SF1">
    <property type="entry name" value="DEOXYRIBOSE-PHOSPHATE ALDOLASE"/>
    <property type="match status" value="1"/>
</dbReference>
<keyword evidence="9" id="KW-1185">Reference proteome</keyword>
<protein>
    <recommendedName>
        <fullName evidence="7">Deoxyribose-phosphate aldolase</fullName>
        <shortName evidence="7">DERA</shortName>
        <ecNumber evidence="7">4.1.2.4</ecNumber>
    </recommendedName>
    <alternativeName>
        <fullName evidence="7">2-deoxy-D-ribose 5-phosphate aldolase</fullName>
    </alternativeName>
    <alternativeName>
        <fullName evidence="7">Phosphodeoxyriboaldolase</fullName>
        <shortName evidence="7">Deoxyriboaldolase</shortName>
    </alternativeName>
</protein>
<organism evidence="8 9">
    <name type="scientific">Entomoplasma ellychniae</name>
    <dbReference type="NCBI Taxonomy" id="2114"/>
    <lineage>
        <taxon>Bacteria</taxon>
        <taxon>Bacillati</taxon>
        <taxon>Mycoplasmatota</taxon>
        <taxon>Mollicutes</taxon>
        <taxon>Entomoplasmatales</taxon>
        <taxon>Entomoplasmataceae</taxon>
        <taxon>Entomoplasma</taxon>
    </lineage>
</organism>
<dbReference type="GO" id="GO:0009264">
    <property type="term" value="P:deoxyribonucleotide catabolic process"/>
    <property type="evidence" value="ECO:0007669"/>
    <property type="project" value="UniProtKB-UniRule"/>
</dbReference>
<dbReference type="HAMAP" id="MF_00114">
    <property type="entry name" value="DeoC_type1"/>
    <property type="match status" value="1"/>
</dbReference>
<comment type="catalytic activity">
    <reaction evidence="5 7">
        <text>2-deoxy-D-ribose 5-phosphate = D-glyceraldehyde 3-phosphate + acetaldehyde</text>
        <dbReference type="Rhea" id="RHEA:12821"/>
        <dbReference type="ChEBI" id="CHEBI:15343"/>
        <dbReference type="ChEBI" id="CHEBI:59776"/>
        <dbReference type="ChEBI" id="CHEBI:62877"/>
        <dbReference type="EC" id="4.1.2.4"/>
    </reaction>
</comment>
<evidence type="ECO:0000313" key="8">
    <source>
        <dbReference type="EMBL" id="PPE04907.1"/>
    </source>
</evidence>
<dbReference type="EMBL" id="PHND01000001">
    <property type="protein sequence ID" value="PPE04907.1"/>
    <property type="molecule type" value="Genomic_DNA"/>
</dbReference>
<dbReference type="UniPathway" id="UPA00002">
    <property type="reaction ID" value="UER00468"/>
</dbReference>
<evidence type="ECO:0000256" key="7">
    <source>
        <dbReference type="HAMAP-Rule" id="MF_00114"/>
    </source>
</evidence>
<evidence type="ECO:0000256" key="4">
    <source>
        <dbReference type="ARBA" id="ARBA00023270"/>
    </source>
</evidence>
<comment type="subcellular location">
    <subcellularLocation>
        <location evidence="7">Cytoplasm</location>
    </subcellularLocation>
</comment>
<dbReference type="InterPro" id="IPR002915">
    <property type="entry name" value="DeoC/FbaB/LacD_aldolase"/>
</dbReference>
<sequence>MKLNKCIDHTLLKSDATESEIIKLCHEAIEYDFATVYVNEYWTPLAQKILIGSNIGITNVIGFPLGASSSEVKAFETKNAIKNGATEIDMVVNIGALIDGDYETVLNDMKAVKNAAGKQIVKCIMENCLLTKDQIIKACELAVEAKLDFVKTSTGFSTSGATFEDVKLMKETVGNNAQVKAAGGVRTYQDAIQMIENGATRLGTSGGVAIIKGEEHQKGY</sequence>